<organism evidence="1 2">
    <name type="scientific">Mangrovibacterium marinum</name>
    <dbReference type="NCBI Taxonomy" id="1639118"/>
    <lineage>
        <taxon>Bacteria</taxon>
        <taxon>Pseudomonadati</taxon>
        <taxon>Bacteroidota</taxon>
        <taxon>Bacteroidia</taxon>
        <taxon>Marinilabiliales</taxon>
        <taxon>Prolixibacteraceae</taxon>
        <taxon>Mangrovibacterium</taxon>
    </lineage>
</organism>
<name>A0A2T5C1T8_9BACT</name>
<dbReference type="Proteomes" id="UP000243525">
    <property type="component" value="Unassembled WGS sequence"/>
</dbReference>
<evidence type="ECO:0000313" key="1">
    <source>
        <dbReference type="EMBL" id="PTN08582.1"/>
    </source>
</evidence>
<keyword evidence="2" id="KW-1185">Reference proteome</keyword>
<gene>
    <name evidence="1" type="ORF">C8N47_108139</name>
</gene>
<protein>
    <submittedName>
        <fullName evidence="1">Uncharacterized protein</fullName>
    </submittedName>
</protein>
<dbReference type="EMBL" id="QAAD01000008">
    <property type="protein sequence ID" value="PTN08582.1"/>
    <property type="molecule type" value="Genomic_DNA"/>
</dbReference>
<reference evidence="1 2" key="1">
    <citation type="submission" date="2018-04" db="EMBL/GenBank/DDBJ databases">
        <title>Genomic Encyclopedia of Archaeal and Bacterial Type Strains, Phase II (KMG-II): from individual species to whole genera.</title>
        <authorList>
            <person name="Goeker M."/>
        </authorList>
    </citation>
    <scope>NUCLEOTIDE SEQUENCE [LARGE SCALE GENOMIC DNA]</scope>
    <source>
        <strain evidence="1 2">DSM 28823</strain>
    </source>
</reference>
<accession>A0A2T5C1T8</accession>
<proteinExistence type="predicted"/>
<comment type="caution">
    <text evidence="1">The sequence shown here is derived from an EMBL/GenBank/DDBJ whole genome shotgun (WGS) entry which is preliminary data.</text>
</comment>
<evidence type="ECO:0000313" key="2">
    <source>
        <dbReference type="Proteomes" id="UP000243525"/>
    </source>
</evidence>
<sequence length="87" mass="10074">MAWCIYMSFVCGELLYVESIDVVEVIFYRWRTSFLFSVKIPSGDVVFNRIVDALRGGPTTRQLLENNDNRISVAFLLVILLNYVCFL</sequence>
<dbReference type="AlphaFoldDB" id="A0A2T5C1T8"/>
<dbReference type="RefSeq" id="WP_146161495.1">
    <property type="nucleotide sequence ID" value="NZ_QAAD01000008.1"/>
</dbReference>